<proteinExistence type="inferred from homology"/>
<dbReference type="OrthoDB" id="1037861at2"/>
<accession>A0A2D0MZ78</accession>
<dbReference type="GO" id="GO:0008270">
    <property type="term" value="F:zinc ion binding"/>
    <property type="evidence" value="ECO:0007669"/>
    <property type="project" value="InterPro"/>
</dbReference>
<organism evidence="4 5">
    <name type="scientific">Flavilitoribacter nigricans (strain ATCC 23147 / DSM 23189 / NBRC 102662 / NCIMB 1420 / SS-2)</name>
    <name type="common">Lewinella nigricans</name>
    <dbReference type="NCBI Taxonomy" id="1122177"/>
    <lineage>
        <taxon>Bacteria</taxon>
        <taxon>Pseudomonadati</taxon>
        <taxon>Bacteroidota</taxon>
        <taxon>Saprospiria</taxon>
        <taxon>Saprospirales</taxon>
        <taxon>Lewinellaceae</taxon>
        <taxon>Flavilitoribacter</taxon>
    </lineage>
</organism>
<gene>
    <name evidence="4" type="ORF">CRP01_40600</name>
</gene>
<dbReference type="SUPFAM" id="SSF55846">
    <property type="entry name" value="N-acetylmuramoyl-L-alanine amidase-like"/>
    <property type="match status" value="1"/>
</dbReference>
<comment type="caution">
    <text evidence="4">The sequence shown here is derived from an EMBL/GenBank/DDBJ whole genome shotgun (WGS) entry which is preliminary data.</text>
</comment>
<dbReference type="InterPro" id="IPR015510">
    <property type="entry name" value="PGRP"/>
</dbReference>
<dbReference type="CDD" id="cd06583">
    <property type="entry name" value="PGRP"/>
    <property type="match status" value="1"/>
</dbReference>
<dbReference type="InterPro" id="IPR036505">
    <property type="entry name" value="Amidase/PGRP_sf"/>
</dbReference>
<evidence type="ECO:0000259" key="2">
    <source>
        <dbReference type="SMART" id="SM00644"/>
    </source>
</evidence>
<dbReference type="SMART" id="SM00644">
    <property type="entry name" value="Ami_2"/>
    <property type="match status" value="1"/>
</dbReference>
<evidence type="ECO:0000259" key="3">
    <source>
        <dbReference type="SMART" id="SM00701"/>
    </source>
</evidence>
<dbReference type="EMBL" id="PDUD01000076">
    <property type="protein sequence ID" value="PHN00763.1"/>
    <property type="molecule type" value="Genomic_DNA"/>
</dbReference>
<evidence type="ECO:0000313" key="4">
    <source>
        <dbReference type="EMBL" id="PHN00763.1"/>
    </source>
</evidence>
<dbReference type="AlphaFoldDB" id="A0A2D0MZ78"/>
<evidence type="ECO:0000313" key="5">
    <source>
        <dbReference type="Proteomes" id="UP000223913"/>
    </source>
</evidence>
<dbReference type="GO" id="GO:0008745">
    <property type="term" value="F:N-acetylmuramoyl-L-alanine amidase activity"/>
    <property type="evidence" value="ECO:0007669"/>
    <property type="project" value="InterPro"/>
</dbReference>
<dbReference type="PANTHER" id="PTHR11022:SF41">
    <property type="entry name" value="PEPTIDOGLYCAN-RECOGNITION PROTEIN LC-RELATED"/>
    <property type="match status" value="1"/>
</dbReference>
<dbReference type="Pfam" id="PF01510">
    <property type="entry name" value="Amidase_2"/>
    <property type="match status" value="1"/>
</dbReference>
<evidence type="ECO:0008006" key="6">
    <source>
        <dbReference type="Google" id="ProtNLM"/>
    </source>
</evidence>
<sequence>MIRKAAIIVIVLALVILLTAAAPKVWITDLRPRLPLHPDRDYDRRTLDQIQQVIIHHTAAPASQTIEAIAHYHTGPNHICDNGCPGIAYHFMIDREAKVYQVNDLETISFHASGQNTVSVGVCLIGNYDELEPTPQQLTAVVRVIRYLNRKLGRRLAIAGHRDYANKSCPGWNVDIDSIRAKV</sequence>
<dbReference type="Gene3D" id="3.40.80.10">
    <property type="entry name" value="Peptidoglycan recognition protein-like"/>
    <property type="match status" value="1"/>
</dbReference>
<reference evidence="4 5" key="1">
    <citation type="submission" date="2017-10" db="EMBL/GenBank/DDBJ databases">
        <title>The draft genome sequence of Lewinella nigricans NBRC 102662.</title>
        <authorList>
            <person name="Wang K."/>
        </authorList>
    </citation>
    <scope>NUCLEOTIDE SEQUENCE [LARGE SCALE GENOMIC DNA]</scope>
    <source>
        <strain evidence="4 5">NBRC 102662</strain>
    </source>
</reference>
<dbReference type="Proteomes" id="UP000223913">
    <property type="component" value="Unassembled WGS sequence"/>
</dbReference>
<protein>
    <recommendedName>
        <fullName evidence="6">N-acetylmuramoyl-L-alanine amidase</fullName>
    </recommendedName>
</protein>
<name>A0A2D0MZ78_FLAN2</name>
<feature type="domain" description="N-acetylmuramoyl-L-alanine amidase" evidence="2">
    <location>
        <begin position="39"/>
        <end position="171"/>
    </location>
</feature>
<dbReference type="SMART" id="SM00701">
    <property type="entry name" value="PGRP"/>
    <property type="match status" value="1"/>
</dbReference>
<dbReference type="InterPro" id="IPR002502">
    <property type="entry name" value="Amidase_domain"/>
</dbReference>
<dbReference type="PANTHER" id="PTHR11022">
    <property type="entry name" value="PEPTIDOGLYCAN RECOGNITION PROTEIN"/>
    <property type="match status" value="1"/>
</dbReference>
<dbReference type="InterPro" id="IPR006619">
    <property type="entry name" value="PGRP_domain_met/bac"/>
</dbReference>
<feature type="domain" description="Peptidoglycan recognition protein family" evidence="3">
    <location>
        <begin position="34"/>
        <end position="165"/>
    </location>
</feature>
<evidence type="ECO:0000256" key="1">
    <source>
        <dbReference type="ARBA" id="ARBA00007553"/>
    </source>
</evidence>
<comment type="similarity">
    <text evidence="1">Belongs to the N-acetylmuramoyl-L-alanine amidase 2 family.</text>
</comment>
<dbReference type="GO" id="GO:0009253">
    <property type="term" value="P:peptidoglycan catabolic process"/>
    <property type="evidence" value="ECO:0007669"/>
    <property type="project" value="InterPro"/>
</dbReference>
<dbReference type="RefSeq" id="WP_099155840.1">
    <property type="nucleotide sequence ID" value="NZ_PDUD01000076.1"/>
</dbReference>
<keyword evidence="5" id="KW-1185">Reference proteome</keyword>